<keyword evidence="2" id="KW-0812">Transmembrane</keyword>
<reference evidence="3 4" key="1">
    <citation type="journal article" date="2018" name="Nat. Biotechnol.">
        <title>A standardized bacterial taxonomy based on genome phylogeny substantially revises the tree of life.</title>
        <authorList>
            <person name="Parks D.H."/>
            <person name="Chuvochina M."/>
            <person name="Waite D.W."/>
            <person name="Rinke C."/>
            <person name="Skarshewski A."/>
            <person name="Chaumeil P.A."/>
            <person name="Hugenholtz P."/>
        </authorList>
    </citation>
    <scope>NUCLEOTIDE SEQUENCE [LARGE SCALE GENOMIC DNA]</scope>
    <source>
        <strain evidence="3">UBA8781</strain>
    </source>
</reference>
<dbReference type="OrthoDB" id="166946at2"/>
<feature type="region of interest" description="Disordered" evidence="1">
    <location>
        <begin position="108"/>
        <end position="138"/>
    </location>
</feature>
<accession>A0A3D1JIB3</accession>
<keyword evidence="2" id="KW-0472">Membrane</keyword>
<sequence length="138" mass="15403">MKEAWRKEKSRVTRSSRQITSPGFFQGLGNRLRLIARLMADRRVSPLLKLIPVASLVYLVVPTDLLPIIPLDDAAVLWLGSYLFVELCPQEVVKEHWDKILAASNVLDPSSEAPETPPASPEIIDAEFTEIDSPHSSE</sequence>
<keyword evidence="2" id="KW-1133">Transmembrane helix</keyword>
<evidence type="ECO:0000313" key="3">
    <source>
        <dbReference type="EMBL" id="HCE18321.1"/>
    </source>
</evidence>
<dbReference type="STRING" id="229919.GCA_001050195_00143"/>
<gene>
    <name evidence="3" type="ORF">DEQ80_10720</name>
</gene>
<proteinExistence type="predicted"/>
<feature type="transmembrane region" description="Helical" evidence="2">
    <location>
        <begin position="47"/>
        <end position="69"/>
    </location>
</feature>
<name>A0A3D1JIB3_9CHLR</name>
<dbReference type="EMBL" id="DPBP01000041">
    <property type="protein sequence ID" value="HCE18321.1"/>
    <property type="molecule type" value="Genomic_DNA"/>
</dbReference>
<evidence type="ECO:0000256" key="1">
    <source>
        <dbReference type="SAM" id="MobiDB-lite"/>
    </source>
</evidence>
<dbReference type="Proteomes" id="UP000264141">
    <property type="component" value="Unassembled WGS sequence"/>
</dbReference>
<dbReference type="AlphaFoldDB" id="A0A3D1JIB3"/>
<protein>
    <recommendedName>
        <fullName evidence="5">DUF1232 domain-containing protein</fullName>
    </recommendedName>
</protein>
<organism evidence="3 4">
    <name type="scientific">Anaerolinea thermolimosa</name>
    <dbReference type="NCBI Taxonomy" id="229919"/>
    <lineage>
        <taxon>Bacteria</taxon>
        <taxon>Bacillati</taxon>
        <taxon>Chloroflexota</taxon>
        <taxon>Anaerolineae</taxon>
        <taxon>Anaerolineales</taxon>
        <taxon>Anaerolineaceae</taxon>
        <taxon>Anaerolinea</taxon>
    </lineage>
</organism>
<comment type="caution">
    <text evidence="3">The sequence shown here is derived from an EMBL/GenBank/DDBJ whole genome shotgun (WGS) entry which is preliminary data.</text>
</comment>
<evidence type="ECO:0000256" key="2">
    <source>
        <dbReference type="SAM" id="Phobius"/>
    </source>
</evidence>
<evidence type="ECO:0008006" key="5">
    <source>
        <dbReference type="Google" id="ProtNLM"/>
    </source>
</evidence>
<evidence type="ECO:0000313" key="4">
    <source>
        <dbReference type="Proteomes" id="UP000264141"/>
    </source>
</evidence>